<sequence length="1193" mass="131744">MATELLSPLLARRRQGLHVVAAAPLLLLAVLLVAVVFSRSRVAVSSPENVDLTLVAGAREKGAVCLDGSPAGYHLRRGFGSGAHSWLVYLQGGGWCNTTQSCSERKTTDFGSSKFMKAVEFTGILSNHRLENPDFYDWNIVVIRYCDGGSFAGDAEGEDLDGTKLYFRGLRIWGAVVDELMAKGMDNAKQALLTGCSAGSLAALLHCDSFREWFPHEVSVKCLSDAGFFIDEKDLSGQRTMRSLFNGVVHLQNVREVLPTNCLQTKDPTECFFPAELIKSISSPTFILNSAYDSWQIQNIIAPNGSYPGQEWSSCKVNIRNCSSTQIDALHGFRKKLISELKVAEDNKDWGLFIDSCFTHCQTPFNISWYSQISPRLGNKSIAEAVGDWYFGRRHDVKQIDCEPAMATTKLRSPLVPPRPTGGAVAAAAAPFLVLLALSLLALAVFSRPPVAVTASSPPELVELTLLTGAPEKGAVCLDGSPPAYHLQRGFGSGSRSWIVYLQGGAWCNTTKSCSERKMTALGSSKLMEPVQFDGILSNRHQLNPDFYDWNKVVIRYCDGASFSGDAEGEDQDGSKLFYRGLRIWDVVVEELMGIGLAEAKQLHYCTVTIFVLDFLGRKDLSGERFMRSLCNGVVHLQNVREILPKDCLSKKDPTECFFAVELIKSIRTPTFILNSDYDSWQIGNVLAPNGSYPGESWSSCKLDIRNCSSKQIDILHGFRKKLVHDLKVAEGNRDWGMFVDSCFTHCQTPFNISWHSPTSPRLGDKTIAEAVGDWYFGRSQGVKQIDCKYPLCLDGSPPGYHFQRGFGSGSHSWIVYLQGGAWCSSNITETDTCSQRKMTPYGSSKLMEPITFDGIFSKQKVDNPDFYNWNKFYVRYCDGASFSGDAEGEAQDGTKLFFRGLRIWAAVVDELMGKGMDNAKQPVAVIRAMANSLLSNTFQALLAGCSAGGLATLLHCDNFGARFPREVPVKCLPDGGFFLDIKDLAGDRFMRSVFNGVVQLQNVSEVLPKDCLAKKDPAECFFPAELVKSISTPTFILNSEYDSWQIAHVLAPDGSYPGDTWSDCRDNIRNCSSKQLDVLNGFRKEFVRELKVARGKRGWGLFIDSCFTHCQTGSSVAWHSPTSPRLGNQVRFESLNCTSSLPSSSTLWTDDGSIPVEQTIAEAVGDWYFGRRKVVKQIDCEYPCNPTCSSEL</sequence>
<evidence type="ECO:0000256" key="1">
    <source>
        <dbReference type="ARBA" id="ARBA00003534"/>
    </source>
</evidence>
<name>A0AAQ3T717_PASNO</name>
<keyword evidence="4" id="KW-0964">Secreted</keyword>
<keyword evidence="4" id="KW-0134">Cell wall</keyword>
<evidence type="ECO:0000313" key="7">
    <source>
        <dbReference type="Proteomes" id="UP001341281"/>
    </source>
</evidence>
<gene>
    <name evidence="6" type="ORF">U9M48_016885</name>
</gene>
<evidence type="ECO:0000256" key="5">
    <source>
        <dbReference type="SAM" id="Phobius"/>
    </source>
</evidence>
<comment type="subcellular location">
    <subcellularLocation>
        <location evidence="2">Secreted</location>
        <location evidence="2">Cell wall</location>
    </subcellularLocation>
</comment>
<dbReference type="Proteomes" id="UP001341281">
    <property type="component" value="Chromosome 04"/>
</dbReference>
<reference evidence="6 7" key="1">
    <citation type="submission" date="2024-02" db="EMBL/GenBank/DDBJ databases">
        <title>High-quality chromosome-scale genome assembly of Pensacola bahiagrass (Paspalum notatum Flugge var. saurae).</title>
        <authorList>
            <person name="Vega J.M."/>
            <person name="Podio M."/>
            <person name="Orjuela J."/>
            <person name="Siena L.A."/>
            <person name="Pessino S.C."/>
            <person name="Combes M.C."/>
            <person name="Mariac C."/>
            <person name="Albertini E."/>
            <person name="Pupilli F."/>
            <person name="Ortiz J.P.A."/>
            <person name="Leblanc O."/>
        </authorList>
    </citation>
    <scope>NUCLEOTIDE SEQUENCE [LARGE SCALE GENOMIC DNA]</scope>
    <source>
        <strain evidence="6">R1</strain>
        <tissue evidence="6">Leaf</tissue>
    </source>
</reference>
<accession>A0AAQ3T717</accession>
<dbReference type="GO" id="GO:0016787">
    <property type="term" value="F:hydrolase activity"/>
    <property type="evidence" value="ECO:0007669"/>
    <property type="project" value="InterPro"/>
</dbReference>
<dbReference type="PANTHER" id="PTHR21562:SF117">
    <property type="entry name" value="PECTIN ACETYLESTERASE"/>
    <property type="match status" value="1"/>
</dbReference>
<dbReference type="Pfam" id="PF03283">
    <property type="entry name" value="PAE"/>
    <property type="match status" value="5"/>
</dbReference>
<evidence type="ECO:0008006" key="8">
    <source>
        <dbReference type="Google" id="ProtNLM"/>
    </source>
</evidence>
<comment type="similarity">
    <text evidence="3">Belongs to the pectinacetylesterase family.</text>
</comment>
<protein>
    <recommendedName>
        <fullName evidence="8">Pectin acetylesterase</fullName>
    </recommendedName>
</protein>
<evidence type="ECO:0000256" key="3">
    <source>
        <dbReference type="ARBA" id="ARBA00005784"/>
    </source>
</evidence>
<feature type="transmembrane region" description="Helical" evidence="5">
    <location>
        <begin position="16"/>
        <end position="37"/>
    </location>
</feature>
<keyword evidence="5" id="KW-1133">Transmembrane helix</keyword>
<keyword evidence="5" id="KW-0472">Membrane</keyword>
<keyword evidence="7" id="KW-1185">Reference proteome</keyword>
<keyword evidence="5" id="KW-0812">Transmembrane</keyword>
<evidence type="ECO:0000256" key="2">
    <source>
        <dbReference type="ARBA" id="ARBA00004191"/>
    </source>
</evidence>
<dbReference type="PANTHER" id="PTHR21562">
    <property type="entry name" value="NOTUM-RELATED"/>
    <property type="match status" value="1"/>
</dbReference>
<dbReference type="EMBL" id="CP144748">
    <property type="protein sequence ID" value="WVZ67863.1"/>
    <property type="molecule type" value="Genomic_DNA"/>
</dbReference>
<evidence type="ECO:0000313" key="6">
    <source>
        <dbReference type="EMBL" id="WVZ67863.1"/>
    </source>
</evidence>
<evidence type="ECO:0000256" key="4">
    <source>
        <dbReference type="ARBA" id="ARBA00022512"/>
    </source>
</evidence>
<dbReference type="InterPro" id="IPR004963">
    <property type="entry name" value="PAE/NOTUM"/>
</dbReference>
<comment type="function">
    <text evidence="1">Hydrolyzes acetyl esters in homogalacturonan regions of pectin. In type I primary cell wall, galacturonic acid residues of pectin can be acetylated at the O-2 and O-3 positions. Decreasing the degree of acetylation of pectin gels in vitro alters their physical properties.</text>
</comment>
<proteinExistence type="inferred from homology"/>
<dbReference type="AlphaFoldDB" id="A0AAQ3T717"/>
<feature type="transmembrane region" description="Helical" evidence="5">
    <location>
        <begin position="422"/>
        <end position="446"/>
    </location>
</feature>
<organism evidence="6 7">
    <name type="scientific">Paspalum notatum var. saurae</name>
    <dbReference type="NCBI Taxonomy" id="547442"/>
    <lineage>
        <taxon>Eukaryota</taxon>
        <taxon>Viridiplantae</taxon>
        <taxon>Streptophyta</taxon>
        <taxon>Embryophyta</taxon>
        <taxon>Tracheophyta</taxon>
        <taxon>Spermatophyta</taxon>
        <taxon>Magnoliopsida</taxon>
        <taxon>Liliopsida</taxon>
        <taxon>Poales</taxon>
        <taxon>Poaceae</taxon>
        <taxon>PACMAD clade</taxon>
        <taxon>Panicoideae</taxon>
        <taxon>Andropogonodae</taxon>
        <taxon>Paspaleae</taxon>
        <taxon>Paspalinae</taxon>
        <taxon>Paspalum</taxon>
    </lineage>
</organism>